<accession>A0A915KF09</accession>
<dbReference type="AlphaFoldDB" id="A0A915KF09"/>
<protein>
    <submittedName>
        <fullName evidence="4">ShKT domain-containing protein</fullName>
    </submittedName>
</protein>
<dbReference type="WBParaSite" id="nRc.2.0.1.t37307-RA">
    <property type="protein sequence ID" value="nRc.2.0.1.t37307-RA"/>
    <property type="gene ID" value="nRc.2.0.1.g37307"/>
</dbReference>
<dbReference type="Pfam" id="PF01549">
    <property type="entry name" value="ShK"/>
    <property type="match status" value="3"/>
</dbReference>
<dbReference type="Proteomes" id="UP000887565">
    <property type="component" value="Unplaced"/>
</dbReference>
<keyword evidence="1" id="KW-1015">Disulfide bond</keyword>
<reference evidence="4" key="1">
    <citation type="submission" date="2022-11" db="UniProtKB">
        <authorList>
            <consortium name="WormBaseParasite"/>
        </authorList>
    </citation>
    <scope>IDENTIFICATION</scope>
</reference>
<evidence type="ECO:0000313" key="3">
    <source>
        <dbReference type="Proteomes" id="UP000887565"/>
    </source>
</evidence>
<proteinExistence type="predicted"/>
<sequence length="421" mass="47989">MTRQNRWQRENDYPTGRETCGAICQSDQQMRPFPMRIIDALSNAYTDYLYDYGKRLTCSYAYPHCGSKYLFCDRTKNRCLSKIKMNGNCQGFEGYDCCYDGRCINGRCYPNPPTTTTTTEVATPPPKPPRFSFPGDSTSNTVWFPITILSLTFDGTIREYKEARVVTKDLETGQQVRAAVEVTGRSTKCSGYCLMHGHLLYVPCEPAIIKLGKNTEKRDVLFATSHQSITDMQWQGQKRVPDKFLFLCSSSASEERHSVASIAVQDLDEKKFSERSCLDNHRCCRVWQLPVVDRCQSVVWLKKACPRSCHVCGDGASDKESNDECSDFSSQCPKWAAEKQCQLNSHWMEENCRRSCNVCQRSGDQLRALCKDDSSVTRMKEPKKECKDLHIHCPAWSQTGECQKNSQWMTQNCPKSCKICA</sequence>
<feature type="domain" description="ShKT" evidence="2">
    <location>
        <begin position="386"/>
        <end position="420"/>
    </location>
</feature>
<dbReference type="SMART" id="SM00254">
    <property type="entry name" value="ShKT"/>
    <property type="match status" value="3"/>
</dbReference>
<feature type="disulfide bond" evidence="1">
    <location>
        <begin position="386"/>
        <end position="420"/>
    </location>
</feature>
<evidence type="ECO:0000259" key="2">
    <source>
        <dbReference type="PROSITE" id="PS51670"/>
    </source>
</evidence>
<dbReference type="InterPro" id="IPR003582">
    <property type="entry name" value="ShKT_dom"/>
</dbReference>
<evidence type="ECO:0000313" key="4">
    <source>
        <dbReference type="WBParaSite" id="nRc.2.0.1.t37307-RA"/>
    </source>
</evidence>
<name>A0A915KF09_ROMCU</name>
<comment type="caution">
    <text evidence="1">Lacks conserved residue(s) required for the propagation of feature annotation.</text>
</comment>
<evidence type="ECO:0000256" key="1">
    <source>
        <dbReference type="PROSITE-ProRule" id="PRU01005"/>
    </source>
</evidence>
<dbReference type="PROSITE" id="PS51670">
    <property type="entry name" value="SHKT"/>
    <property type="match status" value="2"/>
</dbReference>
<organism evidence="3 4">
    <name type="scientific">Romanomermis culicivorax</name>
    <name type="common">Nematode worm</name>
    <dbReference type="NCBI Taxonomy" id="13658"/>
    <lineage>
        <taxon>Eukaryota</taxon>
        <taxon>Metazoa</taxon>
        <taxon>Ecdysozoa</taxon>
        <taxon>Nematoda</taxon>
        <taxon>Enoplea</taxon>
        <taxon>Dorylaimia</taxon>
        <taxon>Mermithida</taxon>
        <taxon>Mermithoidea</taxon>
        <taxon>Mermithidae</taxon>
        <taxon>Romanomermis</taxon>
    </lineage>
</organism>
<keyword evidence="3" id="KW-1185">Reference proteome</keyword>
<feature type="domain" description="ShKT" evidence="2">
    <location>
        <begin position="325"/>
        <end position="359"/>
    </location>
</feature>
<dbReference type="Gene3D" id="1.10.10.1940">
    <property type="match status" value="2"/>
</dbReference>
<feature type="disulfide bond" evidence="1">
    <location>
        <begin position="325"/>
        <end position="359"/>
    </location>
</feature>